<evidence type="ECO:0000313" key="4">
    <source>
        <dbReference type="Proteomes" id="UP000281553"/>
    </source>
</evidence>
<feature type="region of interest" description="Disordered" evidence="1">
    <location>
        <begin position="126"/>
        <end position="157"/>
    </location>
</feature>
<dbReference type="InterPro" id="IPR036116">
    <property type="entry name" value="FN3_sf"/>
</dbReference>
<dbReference type="Pfam" id="PF00041">
    <property type="entry name" value="fn3"/>
    <property type="match status" value="1"/>
</dbReference>
<reference evidence="3 4" key="1">
    <citation type="submission" date="2018-11" db="EMBL/GenBank/DDBJ databases">
        <authorList>
            <consortium name="Pathogen Informatics"/>
        </authorList>
    </citation>
    <scope>NUCLEOTIDE SEQUENCE [LARGE SCALE GENOMIC DNA]</scope>
</reference>
<accession>A0A3P7LRX9</accession>
<dbReference type="AlphaFoldDB" id="A0A3P7LRX9"/>
<sequence>MEELNRIVCAYFAEVSTTATTETTASTTEATATVPTVGNLNALPLNDTAIRVSWTKPRPENEFKDEYYVTISIKGYKRKIVTSYTSIIVDNMDLSKMNNITVQAVWANGTVVSKGVSTSVQMPSTEVSTTATTKTTKSTTEATTTGKLKCPSDPIAN</sequence>
<dbReference type="InterPro" id="IPR003961">
    <property type="entry name" value="FN3_dom"/>
</dbReference>
<keyword evidence="4" id="KW-1185">Reference proteome</keyword>
<proteinExistence type="predicted"/>
<organism evidence="3 4">
    <name type="scientific">Dibothriocephalus latus</name>
    <name type="common">Fish tapeworm</name>
    <name type="synonym">Diphyllobothrium latum</name>
    <dbReference type="NCBI Taxonomy" id="60516"/>
    <lineage>
        <taxon>Eukaryota</taxon>
        <taxon>Metazoa</taxon>
        <taxon>Spiralia</taxon>
        <taxon>Lophotrochozoa</taxon>
        <taxon>Platyhelminthes</taxon>
        <taxon>Cestoda</taxon>
        <taxon>Eucestoda</taxon>
        <taxon>Diphyllobothriidea</taxon>
        <taxon>Diphyllobothriidae</taxon>
        <taxon>Dibothriocephalus</taxon>
    </lineage>
</organism>
<dbReference type="SUPFAM" id="SSF49265">
    <property type="entry name" value="Fibronectin type III"/>
    <property type="match status" value="1"/>
</dbReference>
<name>A0A3P7LRX9_DIBLA</name>
<dbReference type="OrthoDB" id="9998666at2759"/>
<evidence type="ECO:0000313" key="3">
    <source>
        <dbReference type="EMBL" id="VDN14457.1"/>
    </source>
</evidence>
<feature type="compositionally biased region" description="Low complexity" evidence="1">
    <location>
        <begin position="126"/>
        <end position="145"/>
    </location>
</feature>
<dbReference type="Gene3D" id="2.60.40.10">
    <property type="entry name" value="Immunoglobulins"/>
    <property type="match status" value="1"/>
</dbReference>
<dbReference type="EMBL" id="UYRU01059331">
    <property type="protein sequence ID" value="VDN14457.1"/>
    <property type="molecule type" value="Genomic_DNA"/>
</dbReference>
<dbReference type="CDD" id="cd00063">
    <property type="entry name" value="FN3"/>
    <property type="match status" value="1"/>
</dbReference>
<gene>
    <name evidence="3" type="ORF">DILT_LOCUS10288</name>
</gene>
<dbReference type="Proteomes" id="UP000281553">
    <property type="component" value="Unassembled WGS sequence"/>
</dbReference>
<protein>
    <recommendedName>
        <fullName evidence="2">Fibronectin type-III domain-containing protein</fullName>
    </recommendedName>
</protein>
<dbReference type="InterPro" id="IPR013783">
    <property type="entry name" value="Ig-like_fold"/>
</dbReference>
<feature type="domain" description="Fibronectin type-III" evidence="2">
    <location>
        <begin position="37"/>
        <end position="110"/>
    </location>
</feature>
<evidence type="ECO:0000259" key="2">
    <source>
        <dbReference type="Pfam" id="PF00041"/>
    </source>
</evidence>
<evidence type="ECO:0000256" key="1">
    <source>
        <dbReference type="SAM" id="MobiDB-lite"/>
    </source>
</evidence>